<proteinExistence type="predicted"/>
<accession>A0A3M9N9J6</accession>
<organism evidence="2 3">
    <name type="scientific">Hanamia caeni</name>
    <dbReference type="NCBI Taxonomy" id="2294116"/>
    <lineage>
        <taxon>Bacteria</taxon>
        <taxon>Pseudomonadati</taxon>
        <taxon>Bacteroidota</taxon>
        <taxon>Chitinophagia</taxon>
        <taxon>Chitinophagales</taxon>
        <taxon>Chitinophagaceae</taxon>
        <taxon>Hanamia</taxon>
    </lineage>
</organism>
<reference evidence="2 3" key="1">
    <citation type="submission" date="2018-11" db="EMBL/GenBank/DDBJ databases">
        <title>Draft genome sequence of Ferruginibacter sp. BO-59.</title>
        <authorList>
            <person name="Im W.T."/>
        </authorList>
    </citation>
    <scope>NUCLEOTIDE SEQUENCE [LARGE SCALE GENOMIC DNA]</scope>
    <source>
        <strain evidence="2 3">BO-59</strain>
    </source>
</reference>
<comment type="caution">
    <text evidence="2">The sequence shown here is derived from an EMBL/GenBank/DDBJ whole genome shotgun (WGS) entry which is preliminary data.</text>
</comment>
<dbReference type="RefSeq" id="WP_123121541.1">
    <property type="nucleotide sequence ID" value="NZ_RJJR01000013.1"/>
</dbReference>
<evidence type="ECO:0000313" key="2">
    <source>
        <dbReference type="EMBL" id="RNI34482.1"/>
    </source>
</evidence>
<evidence type="ECO:0000256" key="1">
    <source>
        <dbReference type="SAM" id="Phobius"/>
    </source>
</evidence>
<dbReference type="OrthoDB" id="1151358at2"/>
<sequence>MKPTKPSEIKALQILYTALLVGQVLFLIITSVIILSGNFSTDFSLGKYLIQIIIVCVVIGLAGYFAGASIFRKKLEQLNNSPKSLMEKFNDYRGVSITRWALSEFATLFSIIMVFVTGAAELLVVAIFLIGLFLTIRPSLSKAASDLHVSEMEIEQMDSKSTS</sequence>
<dbReference type="AlphaFoldDB" id="A0A3M9N9J6"/>
<keyword evidence="1" id="KW-1133">Transmembrane helix</keyword>
<name>A0A3M9N9J6_9BACT</name>
<dbReference type="EMBL" id="RJJR01000013">
    <property type="protein sequence ID" value="RNI34482.1"/>
    <property type="molecule type" value="Genomic_DNA"/>
</dbReference>
<keyword evidence="1" id="KW-0812">Transmembrane</keyword>
<keyword evidence="1" id="KW-0472">Membrane</keyword>
<dbReference type="Proteomes" id="UP000267223">
    <property type="component" value="Unassembled WGS sequence"/>
</dbReference>
<feature type="transmembrane region" description="Helical" evidence="1">
    <location>
        <begin position="48"/>
        <end position="71"/>
    </location>
</feature>
<protein>
    <submittedName>
        <fullName evidence="2">Uncharacterized protein</fullName>
    </submittedName>
</protein>
<gene>
    <name evidence="2" type="ORF">EFY79_14970</name>
</gene>
<evidence type="ECO:0000313" key="3">
    <source>
        <dbReference type="Proteomes" id="UP000267223"/>
    </source>
</evidence>
<keyword evidence="3" id="KW-1185">Reference proteome</keyword>
<feature type="transmembrane region" description="Helical" evidence="1">
    <location>
        <begin position="12"/>
        <end position="36"/>
    </location>
</feature>